<gene>
    <name evidence="1" type="ORF">MENTE1834_LOCUS44298</name>
</gene>
<dbReference type="EMBL" id="CAVMJV010000133">
    <property type="protein sequence ID" value="CAK5109850.1"/>
    <property type="molecule type" value="Genomic_DNA"/>
</dbReference>
<accession>A0ACB1B0C3</accession>
<organism evidence="1 2">
    <name type="scientific">Meloidogyne enterolobii</name>
    <name type="common">Root-knot nematode worm</name>
    <name type="synonym">Meloidogyne mayaguensis</name>
    <dbReference type="NCBI Taxonomy" id="390850"/>
    <lineage>
        <taxon>Eukaryota</taxon>
        <taxon>Metazoa</taxon>
        <taxon>Ecdysozoa</taxon>
        <taxon>Nematoda</taxon>
        <taxon>Chromadorea</taxon>
        <taxon>Rhabditida</taxon>
        <taxon>Tylenchina</taxon>
        <taxon>Tylenchomorpha</taxon>
        <taxon>Tylenchoidea</taxon>
        <taxon>Meloidogynidae</taxon>
        <taxon>Meloidogyninae</taxon>
        <taxon>Meloidogyne</taxon>
    </lineage>
</organism>
<reference evidence="1" key="1">
    <citation type="submission" date="2023-11" db="EMBL/GenBank/DDBJ databases">
        <authorList>
            <person name="Poullet M."/>
        </authorList>
    </citation>
    <scope>NUCLEOTIDE SEQUENCE</scope>
    <source>
        <strain evidence="1">E1834</strain>
    </source>
</reference>
<sequence>MIRDHTNGNNITDWDCITYKPAQKLLVQPGETVAQHWQMKGLPIREPHLPVLRQFGGIRGTSRQSRQRQRRGFIPWQMGYDHKSYFPLQNLEIVMPTPSSKPNENRQEEQQPRQIHVITEATRQQIITKLEKTRDEINDVIKLVQQLAPSEQPSTSWSWNGGEQ</sequence>
<dbReference type="Proteomes" id="UP001497535">
    <property type="component" value="Unassembled WGS sequence"/>
</dbReference>
<proteinExistence type="predicted"/>
<evidence type="ECO:0000313" key="2">
    <source>
        <dbReference type="Proteomes" id="UP001497535"/>
    </source>
</evidence>
<evidence type="ECO:0000313" key="1">
    <source>
        <dbReference type="EMBL" id="CAK5109850.1"/>
    </source>
</evidence>
<keyword evidence="2" id="KW-1185">Reference proteome</keyword>
<comment type="caution">
    <text evidence="1">The sequence shown here is derived from an EMBL/GenBank/DDBJ whole genome shotgun (WGS) entry which is preliminary data.</text>
</comment>
<name>A0ACB1B0C3_MELEN</name>
<protein>
    <submittedName>
        <fullName evidence="1">Uncharacterized protein</fullName>
    </submittedName>
</protein>